<dbReference type="Gene3D" id="3.40.50.300">
    <property type="entry name" value="P-loop containing nucleotide triphosphate hydrolases"/>
    <property type="match status" value="1"/>
</dbReference>
<keyword evidence="7" id="KW-1185">Reference proteome</keyword>
<evidence type="ECO:0000256" key="1">
    <source>
        <dbReference type="ARBA" id="ARBA00022737"/>
    </source>
</evidence>
<dbReference type="InterPro" id="IPR027417">
    <property type="entry name" value="P-loop_NTPase"/>
</dbReference>
<comment type="caution">
    <text evidence="6">The sequence shown here is derived from an EMBL/GenBank/DDBJ whole genome shotgun (WGS) entry which is preliminary data.</text>
</comment>
<evidence type="ECO:0000259" key="4">
    <source>
        <dbReference type="Pfam" id="PF22939"/>
    </source>
</evidence>
<accession>A0A8H6PHK8</accession>
<dbReference type="InterPro" id="IPR029058">
    <property type="entry name" value="AB_hydrolase_fold"/>
</dbReference>
<feature type="repeat" description="ANK" evidence="2">
    <location>
        <begin position="838"/>
        <end position="870"/>
    </location>
</feature>
<dbReference type="SUPFAM" id="SSF52540">
    <property type="entry name" value="P-loop containing nucleoside triphosphate hydrolases"/>
    <property type="match status" value="1"/>
</dbReference>
<reference evidence="6" key="1">
    <citation type="submission" date="2020-06" db="EMBL/GenBank/DDBJ databases">
        <title>Draft genome sequences of strains closely related to Aspergillus parafelis and Aspergillus hiratsukae.</title>
        <authorList>
            <person name="Dos Santos R.A.C."/>
            <person name="Rivero-Menendez O."/>
            <person name="Steenwyk J.L."/>
            <person name="Mead M.E."/>
            <person name="Goldman G.H."/>
            <person name="Alastruey-Izquierdo A."/>
            <person name="Rokas A."/>
        </authorList>
    </citation>
    <scope>NUCLEOTIDE SEQUENCE</scope>
    <source>
        <strain evidence="6">CNM-CM5793</strain>
    </source>
</reference>
<feature type="domain" description="GPI inositol-deacylase winged helix" evidence="4">
    <location>
        <begin position="617"/>
        <end position="693"/>
    </location>
</feature>
<organism evidence="6 7">
    <name type="scientific">Aspergillus hiratsukae</name>
    <dbReference type="NCBI Taxonomy" id="1194566"/>
    <lineage>
        <taxon>Eukaryota</taxon>
        <taxon>Fungi</taxon>
        <taxon>Dikarya</taxon>
        <taxon>Ascomycota</taxon>
        <taxon>Pezizomycotina</taxon>
        <taxon>Eurotiomycetes</taxon>
        <taxon>Eurotiomycetidae</taxon>
        <taxon>Eurotiales</taxon>
        <taxon>Aspergillaceae</taxon>
        <taxon>Aspergillus</taxon>
        <taxon>Aspergillus subgen. Fumigati</taxon>
    </lineage>
</organism>
<dbReference type="InterPro" id="IPR002110">
    <property type="entry name" value="Ankyrin_rpt"/>
</dbReference>
<dbReference type="Gene3D" id="1.20.5.340">
    <property type="match status" value="1"/>
</dbReference>
<evidence type="ECO:0000313" key="6">
    <source>
        <dbReference type="EMBL" id="KAF7137048.1"/>
    </source>
</evidence>
<protein>
    <recommendedName>
        <fullName evidence="8">NACHT domain-containing protein</fullName>
    </recommendedName>
</protein>
<name>A0A8H6PHK8_9EURO</name>
<feature type="domain" description="Nephrocystin 3-like N-terminal" evidence="5">
    <location>
        <begin position="319"/>
        <end position="495"/>
    </location>
</feature>
<proteinExistence type="predicted"/>
<dbReference type="Proteomes" id="UP000630445">
    <property type="component" value="Unassembled WGS sequence"/>
</dbReference>
<evidence type="ECO:0000256" key="3">
    <source>
        <dbReference type="SAM" id="MobiDB-lite"/>
    </source>
</evidence>
<dbReference type="EMBL" id="JACBAD010001650">
    <property type="protein sequence ID" value="KAF7137048.1"/>
    <property type="molecule type" value="Genomic_DNA"/>
</dbReference>
<dbReference type="Pfam" id="PF23397">
    <property type="entry name" value="DUF7104"/>
    <property type="match status" value="1"/>
</dbReference>
<evidence type="ECO:0000256" key="2">
    <source>
        <dbReference type="PROSITE-ProRule" id="PRU00023"/>
    </source>
</evidence>
<evidence type="ECO:0000313" key="7">
    <source>
        <dbReference type="Proteomes" id="UP000630445"/>
    </source>
</evidence>
<sequence length="926" mass="105421">MPLRQLYPNSEDEASSTRKVDIVAVHGLNPRGKDMADHAWDTWRKPSGEKGRLWLRDDLPKALPESRIFLYEYDSTAVYGKDKSTFMDKANNLLEWIRVKRQNADQRPLLLLGHSLGGLLIKQALINAHNNEKYTPIKDATVGLAFFATPHDGADETLVKLGNAAAKLAESLGFRKGDNILETLKSGSIFTDIMQDNWRHQLPNYDIRSFWGTLDDIVPRKSTRFNMSGKHENIVPLTADHSNVCKFGESLADRDNYELVEGNIKDLYNIALRVVGERTEKNATPICTKEADCLRHLFSTNQAVCKNDLKLKKGDRARGTCKWIIQEDELQRWLGLKHFPSAEHVSNILWLYGDPGTGKSTMAITMVEELPTLPCFRHRAKFLAYFFCNSSSSDQKTATSILRSLIYQFITQQTQLISFLLPEYDKGEKNLQSFGTLWSILMSIGNDRVTGDKYCIIDALDECDDTWKDLLGQIDLEFKDLTGTQPKINILIISRQYREIGRRMCAFHSKDLTSYPSMADDLDTFIKEKVEELAKRNNYLPTTRNRVFQILHDKAEKTFLWVGIASHELLDVCSKDAVDTLSSLPRGLESLYQELFDAALVLAQKKYAQKEDEYARIRRIISFVVISRRPLSVLELAEACQLCPDEDDDDEDYDKKCDRYTKDYIDDCRRMVVIQNDTVQLLHQSVRDFLLSSPKIDELEAHASMANRCINFLQRTFRQGDKSESCQKADRFLEYALLHWPHHASSAHKKFKVVEETESFFRIVSDERETWLSMYRDMRPFERIPEMFSVFHVAARWGIASLLHFALSEISGHDEKQSTQDNNGDISGYDDSKLEAENGVTPLEEAAREGRTDIIDILLENALSTMVIRTAVVVAAANQHNAKTLMALLLDRRGDQIKITEDVVKAAAGNRGNGDEPQQGIGEGGE</sequence>
<dbReference type="InterPro" id="IPR056884">
    <property type="entry name" value="NPHP3-like_N"/>
</dbReference>
<dbReference type="PANTHER" id="PTHR10039:SF14">
    <property type="entry name" value="NACHT DOMAIN-CONTAINING PROTEIN"/>
    <property type="match status" value="1"/>
</dbReference>
<dbReference type="InterPro" id="IPR054471">
    <property type="entry name" value="GPIID_WHD"/>
</dbReference>
<dbReference type="OrthoDB" id="1577640at2759"/>
<feature type="region of interest" description="Disordered" evidence="3">
    <location>
        <begin position="813"/>
        <end position="833"/>
    </location>
</feature>
<evidence type="ECO:0008006" key="8">
    <source>
        <dbReference type="Google" id="ProtNLM"/>
    </source>
</evidence>
<dbReference type="Gene3D" id="3.40.50.1820">
    <property type="entry name" value="alpha/beta hydrolase"/>
    <property type="match status" value="1"/>
</dbReference>
<evidence type="ECO:0000259" key="5">
    <source>
        <dbReference type="Pfam" id="PF24883"/>
    </source>
</evidence>
<dbReference type="InterPro" id="IPR055530">
    <property type="entry name" value="DUF7104"/>
</dbReference>
<gene>
    <name evidence="6" type="ORF">CNMCM5793_006899</name>
</gene>
<dbReference type="PROSITE" id="PS50088">
    <property type="entry name" value="ANK_REPEAT"/>
    <property type="match status" value="1"/>
</dbReference>
<keyword evidence="2" id="KW-0040">ANK repeat</keyword>
<dbReference type="PROSITE" id="PS50297">
    <property type="entry name" value="ANK_REP_REGION"/>
    <property type="match status" value="1"/>
</dbReference>
<dbReference type="Pfam" id="PF22939">
    <property type="entry name" value="WHD_GPIID"/>
    <property type="match status" value="1"/>
</dbReference>
<dbReference type="PANTHER" id="PTHR10039">
    <property type="entry name" value="AMELOGENIN"/>
    <property type="match status" value="1"/>
</dbReference>
<dbReference type="AlphaFoldDB" id="A0A8H6PHK8"/>
<keyword evidence="1" id="KW-0677">Repeat</keyword>
<dbReference type="Pfam" id="PF24883">
    <property type="entry name" value="NPHP3_N"/>
    <property type="match status" value="1"/>
</dbReference>
<dbReference type="SUPFAM" id="SSF53474">
    <property type="entry name" value="alpha/beta-Hydrolases"/>
    <property type="match status" value="1"/>
</dbReference>